<dbReference type="Pfam" id="PF14273">
    <property type="entry name" value="DUF4360"/>
    <property type="match status" value="1"/>
</dbReference>
<dbReference type="Proteomes" id="UP000298030">
    <property type="component" value="Unassembled WGS sequence"/>
</dbReference>
<dbReference type="STRING" id="71717.A0A4Y7TNX1"/>
<keyword evidence="3" id="KW-1185">Reference proteome</keyword>
<dbReference type="EMBL" id="QPFP01000008">
    <property type="protein sequence ID" value="TEB35229.1"/>
    <property type="molecule type" value="Genomic_DNA"/>
</dbReference>
<reference evidence="2 3" key="1">
    <citation type="journal article" date="2019" name="Nat. Ecol. Evol.">
        <title>Megaphylogeny resolves global patterns of mushroom evolution.</title>
        <authorList>
            <person name="Varga T."/>
            <person name="Krizsan K."/>
            <person name="Foldi C."/>
            <person name="Dima B."/>
            <person name="Sanchez-Garcia M."/>
            <person name="Sanchez-Ramirez S."/>
            <person name="Szollosi G.J."/>
            <person name="Szarkandi J.G."/>
            <person name="Papp V."/>
            <person name="Albert L."/>
            <person name="Andreopoulos W."/>
            <person name="Angelini C."/>
            <person name="Antonin V."/>
            <person name="Barry K.W."/>
            <person name="Bougher N.L."/>
            <person name="Buchanan P."/>
            <person name="Buyck B."/>
            <person name="Bense V."/>
            <person name="Catcheside P."/>
            <person name="Chovatia M."/>
            <person name="Cooper J."/>
            <person name="Damon W."/>
            <person name="Desjardin D."/>
            <person name="Finy P."/>
            <person name="Geml J."/>
            <person name="Haridas S."/>
            <person name="Hughes K."/>
            <person name="Justo A."/>
            <person name="Karasinski D."/>
            <person name="Kautmanova I."/>
            <person name="Kiss B."/>
            <person name="Kocsube S."/>
            <person name="Kotiranta H."/>
            <person name="LaButti K.M."/>
            <person name="Lechner B.E."/>
            <person name="Liimatainen K."/>
            <person name="Lipzen A."/>
            <person name="Lukacs Z."/>
            <person name="Mihaltcheva S."/>
            <person name="Morgado L.N."/>
            <person name="Niskanen T."/>
            <person name="Noordeloos M.E."/>
            <person name="Ohm R.A."/>
            <person name="Ortiz-Santana B."/>
            <person name="Ovrebo C."/>
            <person name="Racz N."/>
            <person name="Riley R."/>
            <person name="Savchenko A."/>
            <person name="Shiryaev A."/>
            <person name="Soop K."/>
            <person name="Spirin V."/>
            <person name="Szebenyi C."/>
            <person name="Tomsovsky M."/>
            <person name="Tulloss R.E."/>
            <person name="Uehling J."/>
            <person name="Grigoriev I.V."/>
            <person name="Vagvolgyi C."/>
            <person name="Papp T."/>
            <person name="Martin F.M."/>
            <person name="Miettinen O."/>
            <person name="Hibbett D.S."/>
            <person name="Nagy L.G."/>
        </authorList>
    </citation>
    <scope>NUCLEOTIDE SEQUENCE [LARGE SCALE GENOMIC DNA]</scope>
    <source>
        <strain evidence="2 3">FP101781</strain>
    </source>
</reference>
<name>A0A4Y7TNX1_COPMI</name>
<organism evidence="2 3">
    <name type="scientific">Coprinellus micaceus</name>
    <name type="common">Glistening ink-cap mushroom</name>
    <name type="synonym">Coprinus micaceus</name>
    <dbReference type="NCBI Taxonomy" id="71717"/>
    <lineage>
        <taxon>Eukaryota</taxon>
        <taxon>Fungi</taxon>
        <taxon>Dikarya</taxon>
        <taxon>Basidiomycota</taxon>
        <taxon>Agaricomycotina</taxon>
        <taxon>Agaricomycetes</taxon>
        <taxon>Agaricomycetidae</taxon>
        <taxon>Agaricales</taxon>
        <taxon>Agaricineae</taxon>
        <taxon>Psathyrellaceae</taxon>
        <taxon>Coprinellus</taxon>
    </lineage>
</organism>
<dbReference type="OrthoDB" id="10586541at2759"/>
<dbReference type="InterPro" id="IPR025649">
    <property type="entry name" value="DUF4360"/>
</dbReference>
<proteinExistence type="predicted"/>
<feature type="chain" id="PRO_5021475445" description="Ubiquitin 3 binding protein But2 C-terminal domain-containing protein" evidence="1">
    <location>
        <begin position="19"/>
        <end position="200"/>
    </location>
</feature>
<comment type="caution">
    <text evidence="2">The sequence shown here is derived from an EMBL/GenBank/DDBJ whole genome shotgun (WGS) entry which is preliminary data.</text>
</comment>
<dbReference type="AlphaFoldDB" id="A0A4Y7TNX1"/>
<evidence type="ECO:0000313" key="3">
    <source>
        <dbReference type="Proteomes" id="UP000298030"/>
    </source>
</evidence>
<accession>A0A4Y7TNX1</accession>
<sequence length="200" mass="20139">MSKLSVLSLFIFAATTLAVPQPRAPAAAPSGFDITGVTLSGSGCGSFVSFVSPTTKDASVIFDALFASAGPGVSSSENHKNCVVSFAVTIPSGYNFGLKGLETGAFHQLDSGVSASQTATYSFTSTTATSPPVVVNGPVGPTSATVGHSFTFGSVRSPCGGTAVLKVGLDLLITGASGDGFIAKDSLDLNQGDHYDWVTC</sequence>
<dbReference type="PANTHER" id="PTHR38847">
    <property type="match status" value="1"/>
</dbReference>
<dbReference type="PANTHER" id="PTHR38847:SF1">
    <property type="entry name" value="PSEUDOURIDINE SYNTHASE RSUA_RLUA-LIKE DOMAIN-CONTAINING PROTEIN"/>
    <property type="match status" value="1"/>
</dbReference>
<gene>
    <name evidence="2" type="ORF">FA13DRAFT_1811747</name>
</gene>
<evidence type="ECO:0008006" key="4">
    <source>
        <dbReference type="Google" id="ProtNLM"/>
    </source>
</evidence>
<evidence type="ECO:0000256" key="1">
    <source>
        <dbReference type="SAM" id="SignalP"/>
    </source>
</evidence>
<evidence type="ECO:0000313" key="2">
    <source>
        <dbReference type="EMBL" id="TEB35229.1"/>
    </source>
</evidence>
<feature type="signal peptide" evidence="1">
    <location>
        <begin position="1"/>
        <end position="18"/>
    </location>
</feature>
<protein>
    <recommendedName>
        <fullName evidence="4">Ubiquitin 3 binding protein But2 C-terminal domain-containing protein</fullName>
    </recommendedName>
</protein>
<keyword evidence="1" id="KW-0732">Signal</keyword>